<evidence type="ECO:0000313" key="4">
    <source>
        <dbReference type="Proteomes" id="UP000681594"/>
    </source>
</evidence>
<dbReference type="EMBL" id="JAGIZB010000006">
    <property type="protein sequence ID" value="MBP0444654.1"/>
    <property type="molecule type" value="Genomic_DNA"/>
</dbReference>
<reference evidence="3 4" key="1">
    <citation type="submission" date="2021-03" db="EMBL/GenBank/DDBJ databases">
        <authorList>
            <person name="So Y."/>
        </authorList>
    </citation>
    <scope>NUCLEOTIDE SEQUENCE [LARGE SCALE GENOMIC DNA]</scope>
    <source>
        <strain evidence="3 4">SSH11</strain>
    </source>
</reference>
<dbReference type="RefSeq" id="WP_209378885.1">
    <property type="nucleotide sequence ID" value="NZ_JAGIZB010000006.1"/>
</dbReference>
<evidence type="ECO:0000313" key="3">
    <source>
        <dbReference type="EMBL" id="MBP0444654.1"/>
    </source>
</evidence>
<name>A0ABS4AEI5_9PROT</name>
<evidence type="ECO:0000256" key="2">
    <source>
        <dbReference type="SAM" id="SignalP"/>
    </source>
</evidence>
<organism evidence="3 4">
    <name type="scientific">Pararoseomonas baculiformis</name>
    <dbReference type="NCBI Taxonomy" id="2820812"/>
    <lineage>
        <taxon>Bacteria</taxon>
        <taxon>Pseudomonadati</taxon>
        <taxon>Pseudomonadota</taxon>
        <taxon>Alphaproteobacteria</taxon>
        <taxon>Acetobacterales</taxon>
        <taxon>Acetobacteraceae</taxon>
        <taxon>Pararoseomonas</taxon>
    </lineage>
</organism>
<proteinExistence type="predicted"/>
<feature type="signal peptide" evidence="2">
    <location>
        <begin position="1"/>
        <end position="18"/>
    </location>
</feature>
<feature type="compositionally biased region" description="Basic and acidic residues" evidence="1">
    <location>
        <begin position="88"/>
        <end position="109"/>
    </location>
</feature>
<feature type="compositionally biased region" description="Basic and acidic residues" evidence="1">
    <location>
        <begin position="129"/>
        <end position="168"/>
    </location>
</feature>
<dbReference type="Proteomes" id="UP000681594">
    <property type="component" value="Unassembled WGS sequence"/>
</dbReference>
<gene>
    <name evidence="3" type="ORF">J8J14_07650</name>
</gene>
<evidence type="ECO:0000256" key="1">
    <source>
        <dbReference type="SAM" id="MobiDB-lite"/>
    </source>
</evidence>
<feature type="chain" id="PRO_5045953250" description="Lipoprotein" evidence="2">
    <location>
        <begin position="19"/>
        <end position="198"/>
    </location>
</feature>
<feature type="compositionally biased region" description="Low complexity" evidence="1">
    <location>
        <begin position="180"/>
        <end position="198"/>
    </location>
</feature>
<comment type="caution">
    <text evidence="3">The sequence shown here is derived from an EMBL/GenBank/DDBJ whole genome shotgun (WGS) entry which is preliminary data.</text>
</comment>
<dbReference type="PROSITE" id="PS51257">
    <property type="entry name" value="PROKAR_LIPOPROTEIN"/>
    <property type="match status" value="1"/>
</dbReference>
<feature type="region of interest" description="Disordered" evidence="1">
    <location>
        <begin position="60"/>
        <end position="198"/>
    </location>
</feature>
<sequence length="198" mass="22415">MRSIRVLPAIAIAGSLLAGCAPELQGEYYAGSYYQQPTYGQPVAPYTTYVVPPASGAYVVPPGRPDGGSLSWREPDPRYRSYGSPYDRFGERRFEDRRPDDRRYDDRRLYGSPYPPQAIQPGERSYGWDFRDRRQDSAEYRPDGGRYDGNRHDGWRDQGQADDRRDDSSFGYRGDAAQAPGDGRSGSDSLGLGPRRWR</sequence>
<keyword evidence="2" id="KW-0732">Signal</keyword>
<protein>
    <recommendedName>
        <fullName evidence="5">Lipoprotein</fullName>
    </recommendedName>
</protein>
<keyword evidence="4" id="KW-1185">Reference proteome</keyword>
<evidence type="ECO:0008006" key="5">
    <source>
        <dbReference type="Google" id="ProtNLM"/>
    </source>
</evidence>
<accession>A0ABS4AEI5</accession>